<evidence type="ECO:0000256" key="6">
    <source>
        <dbReference type="ARBA" id="ARBA00023004"/>
    </source>
</evidence>
<evidence type="ECO:0000313" key="10">
    <source>
        <dbReference type="Proteomes" id="UP000480178"/>
    </source>
</evidence>
<dbReference type="PROSITE" id="PS51379">
    <property type="entry name" value="4FE4S_FER_2"/>
    <property type="match status" value="1"/>
</dbReference>
<protein>
    <submittedName>
        <fullName evidence="9">Iron-sulfur cluster-binding protein</fullName>
    </submittedName>
</protein>
<dbReference type="SUPFAM" id="SSF100950">
    <property type="entry name" value="NagB/RpiA/CoA transferase-like"/>
    <property type="match status" value="1"/>
</dbReference>
<dbReference type="Pfam" id="PF02589">
    <property type="entry name" value="LUD_dom"/>
    <property type="match status" value="1"/>
</dbReference>
<evidence type="ECO:0000256" key="3">
    <source>
        <dbReference type="ARBA" id="ARBA00022723"/>
    </source>
</evidence>
<name>A0A6C0GRN4_9BACT</name>
<dbReference type="InterPro" id="IPR024185">
    <property type="entry name" value="FTHF_cligase-like_sf"/>
</dbReference>
<dbReference type="GO" id="GO:0051539">
    <property type="term" value="F:4 iron, 4 sulfur cluster binding"/>
    <property type="evidence" value="ECO:0007669"/>
    <property type="project" value="UniProtKB-KW"/>
</dbReference>
<keyword evidence="10" id="KW-1185">Reference proteome</keyword>
<dbReference type="PROSITE" id="PS00198">
    <property type="entry name" value="4FE4S_FER_1"/>
    <property type="match status" value="1"/>
</dbReference>
<dbReference type="PANTHER" id="PTHR47153:SF2">
    <property type="entry name" value="LACTATE UTILIZATION PROTEIN B"/>
    <property type="match status" value="1"/>
</dbReference>
<dbReference type="GO" id="GO:0006089">
    <property type="term" value="P:lactate metabolic process"/>
    <property type="evidence" value="ECO:0007669"/>
    <property type="project" value="InterPro"/>
</dbReference>
<evidence type="ECO:0000256" key="2">
    <source>
        <dbReference type="ARBA" id="ARBA00022485"/>
    </source>
</evidence>
<dbReference type="InterPro" id="IPR017900">
    <property type="entry name" value="4Fe4S_Fe_S_CS"/>
</dbReference>
<keyword evidence="2" id="KW-0004">4Fe-4S</keyword>
<organism evidence="9 10">
    <name type="scientific">Rhodocytophaga rosea</name>
    <dbReference type="NCBI Taxonomy" id="2704465"/>
    <lineage>
        <taxon>Bacteria</taxon>
        <taxon>Pseudomonadati</taxon>
        <taxon>Bacteroidota</taxon>
        <taxon>Cytophagia</taxon>
        <taxon>Cytophagales</taxon>
        <taxon>Rhodocytophagaceae</taxon>
        <taxon>Rhodocytophaga</taxon>
    </lineage>
</organism>
<dbReference type="InterPro" id="IPR004452">
    <property type="entry name" value="LutB/LldF"/>
</dbReference>
<accession>A0A6C0GRN4</accession>
<dbReference type="Proteomes" id="UP000480178">
    <property type="component" value="Chromosome"/>
</dbReference>
<sequence>MKTSELFQTAAEKKTFDLKHRNTINFNMSKYHTAVKLGLGQYTDHELARSRASYIKTQAIENLDKYLLQFEENFKKRGGKVIWAETKEEAIKEILAIFERKNARMVVKSKSMTTEEIHLNEHLEQNGIEAVETDLGEYIVQLAGQKPYHIVTPAMHMSKEDISELFFQKLKTARTDNPQELTMIARRLLREKYVTADIGISGANFIIADTGAIAITENEGNARLSTTFPKTHIAIVGIEKVIPSLQDLDLFWPLLATSGTGQQVTVYSTILSGPRQPGETDGPEEMYLVLLDNGRTNLLNEPDKRQALNCIRCGACLNACPVYRNIGGHTYESTYSGPIGSVITPHLEGMSEFKHLSYASSLCGACSSVCPVRIDIHNLLLLNRRQSVVEGLSDKAEKLGFKMWERGMKSRRLMNLAGAGLKNMALKVLFKDTWGRRRLTPVLPPRSFNQLWKEKRNK</sequence>
<keyword evidence="3" id="KW-0479">Metal-binding</keyword>
<keyword evidence="4" id="KW-0677">Repeat</keyword>
<dbReference type="PANTHER" id="PTHR47153">
    <property type="entry name" value="LACTATE UTILIZATION PROTEIN B"/>
    <property type="match status" value="1"/>
</dbReference>
<dbReference type="GO" id="GO:0046872">
    <property type="term" value="F:metal ion binding"/>
    <property type="evidence" value="ECO:0007669"/>
    <property type="project" value="UniProtKB-KW"/>
</dbReference>
<dbReference type="KEGG" id="rhoz:GXP67_28240"/>
<dbReference type="RefSeq" id="WP_162446244.1">
    <property type="nucleotide sequence ID" value="NZ_CP048222.1"/>
</dbReference>
<evidence type="ECO:0000256" key="4">
    <source>
        <dbReference type="ARBA" id="ARBA00022737"/>
    </source>
</evidence>
<keyword evidence="7" id="KW-0411">Iron-sulfur</keyword>
<dbReference type="AlphaFoldDB" id="A0A6C0GRN4"/>
<evidence type="ECO:0000313" key="9">
    <source>
        <dbReference type="EMBL" id="QHT70263.1"/>
    </source>
</evidence>
<dbReference type="InterPro" id="IPR017896">
    <property type="entry name" value="4Fe4S_Fe-S-bd"/>
</dbReference>
<keyword evidence="6" id="KW-0408">Iron</keyword>
<reference evidence="9 10" key="1">
    <citation type="submission" date="2020-01" db="EMBL/GenBank/DDBJ databases">
        <authorList>
            <person name="Kim M.K."/>
        </authorList>
    </citation>
    <scope>NUCLEOTIDE SEQUENCE [LARGE SCALE GENOMIC DNA]</scope>
    <source>
        <strain evidence="9 10">172606-1</strain>
    </source>
</reference>
<evidence type="ECO:0000259" key="8">
    <source>
        <dbReference type="PROSITE" id="PS51379"/>
    </source>
</evidence>
<keyword evidence="5" id="KW-0249">Electron transport</keyword>
<dbReference type="NCBIfam" id="TIGR00273">
    <property type="entry name" value="LutB/LldF family L-lactate oxidation iron-sulfur protein"/>
    <property type="match status" value="1"/>
</dbReference>
<dbReference type="InterPro" id="IPR037171">
    <property type="entry name" value="NagB/RpiA_transferase-like"/>
</dbReference>
<dbReference type="InterPro" id="IPR003741">
    <property type="entry name" value="LUD_dom"/>
</dbReference>
<feature type="domain" description="4Fe-4S ferredoxin-type" evidence="8">
    <location>
        <begin position="300"/>
        <end position="331"/>
    </location>
</feature>
<gene>
    <name evidence="9" type="ORF">GXP67_28240</name>
</gene>
<proteinExistence type="predicted"/>
<keyword evidence="1" id="KW-0813">Transport</keyword>
<evidence type="ECO:0000256" key="7">
    <source>
        <dbReference type="ARBA" id="ARBA00023014"/>
    </source>
</evidence>
<evidence type="ECO:0000256" key="1">
    <source>
        <dbReference type="ARBA" id="ARBA00022448"/>
    </source>
</evidence>
<dbReference type="InterPro" id="IPR009051">
    <property type="entry name" value="Helical_ferredxn"/>
</dbReference>
<dbReference type="Pfam" id="PF13183">
    <property type="entry name" value="Fer4_8"/>
    <property type="match status" value="1"/>
</dbReference>
<evidence type="ECO:0000256" key="5">
    <source>
        <dbReference type="ARBA" id="ARBA00022982"/>
    </source>
</evidence>
<dbReference type="SUPFAM" id="SSF46548">
    <property type="entry name" value="alpha-helical ferredoxin"/>
    <property type="match status" value="1"/>
</dbReference>
<dbReference type="Gene3D" id="1.10.1060.10">
    <property type="entry name" value="Alpha-helical ferredoxin"/>
    <property type="match status" value="1"/>
</dbReference>
<dbReference type="EMBL" id="CP048222">
    <property type="protein sequence ID" value="QHT70263.1"/>
    <property type="molecule type" value="Genomic_DNA"/>
</dbReference>
<dbReference type="Gene3D" id="3.40.50.10420">
    <property type="entry name" value="NagB/RpiA/CoA transferase-like"/>
    <property type="match status" value="1"/>
</dbReference>